<dbReference type="InterPro" id="IPR020845">
    <property type="entry name" value="AMP-binding_CS"/>
</dbReference>
<protein>
    <submittedName>
        <fullName evidence="4">Long-chain acyl-CoA synthetases (AMP-forming)</fullName>
    </submittedName>
</protein>
<gene>
    <name evidence="4" type="ordered locus">HCH_04499</name>
</gene>
<dbReference type="RefSeq" id="WP_011398268.1">
    <property type="nucleotide sequence ID" value="NC_007645.1"/>
</dbReference>
<dbReference type="GO" id="GO:0004467">
    <property type="term" value="F:long-chain fatty acid-CoA ligase activity"/>
    <property type="evidence" value="ECO:0007669"/>
    <property type="project" value="TreeGrafter"/>
</dbReference>
<dbReference type="InterPro" id="IPR042099">
    <property type="entry name" value="ANL_N_sf"/>
</dbReference>
<keyword evidence="2" id="KW-0067">ATP-binding</keyword>
<evidence type="ECO:0000256" key="2">
    <source>
        <dbReference type="ARBA" id="ARBA00022840"/>
    </source>
</evidence>
<dbReference type="STRING" id="349521.HCH_04499"/>
<keyword evidence="5" id="KW-1185">Reference proteome</keyword>
<name>Q2SDS3_HAHCH</name>
<dbReference type="PANTHER" id="PTHR43272:SF33">
    <property type="entry name" value="AMP-BINDING DOMAIN-CONTAINING PROTEIN-RELATED"/>
    <property type="match status" value="1"/>
</dbReference>
<evidence type="ECO:0000259" key="3">
    <source>
        <dbReference type="Pfam" id="PF00501"/>
    </source>
</evidence>
<dbReference type="eggNOG" id="COG1022">
    <property type="taxonomic scope" value="Bacteria"/>
</dbReference>
<dbReference type="Gene3D" id="3.40.50.12780">
    <property type="entry name" value="N-terminal domain of ligase-like"/>
    <property type="match status" value="1"/>
</dbReference>
<dbReference type="SUPFAM" id="SSF56801">
    <property type="entry name" value="Acetyl-CoA synthetase-like"/>
    <property type="match status" value="1"/>
</dbReference>
<reference evidence="4 5" key="1">
    <citation type="journal article" date="2005" name="Nucleic Acids Res.">
        <title>Genomic blueprint of Hahella chejuensis, a marine microbe producing an algicidal agent.</title>
        <authorList>
            <person name="Jeong H."/>
            <person name="Yim J.H."/>
            <person name="Lee C."/>
            <person name="Choi S.-H."/>
            <person name="Park Y.K."/>
            <person name="Yoon S.H."/>
            <person name="Hur C.-G."/>
            <person name="Kang H.-Y."/>
            <person name="Kim D."/>
            <person name="Lee H.H."/>
            <person name="Park K.H."/>
            <person name="Park S.-H."/>
            <person name="Park H.-S."/>
            <person name="Lee H.K."/>
            <person name="Oh T.K."/>
            <person name="Kim J.F."/>
        </authorList>
    </citation>
    <scope>NUCLEOTIDE SEQUENCE [LARGE SCALE GENOMIC DNA]</scope>
    <source>
        <strain evidence="4 5">KCTC 2396</strain>
    </source>
</reference>
<dbReference type="Proteomes" id="UP000000238">
    <property type="component" value="Chromosome"/>
</dbReference>
<evidence type="ECO:0000256" key="1">
    <source>
        <dbReference type="ARBA" id="ARBA00022741"/>
    </source>
</evidence>
<dbReference type="EMBL" id="CP000155">
    <property type="protein sequence ID" value="ABC31201.1"/>
    <property type="molecule type" value="Genomic_DNA"/>
</dbReference>
<keyword evidence="1" id="KW-0547">Nucleotide-binding</keyword>
<dbReference type="InterPro" id="IPR000873">
    <property type="entry name" value="AMP-dep_synth/lig_dom"/>
</dbReference>
<feature type="domain" description="AMP-dependent synthetase/ligase" evidence="3">
    <location>
        <begin position="21"/>
        <end position="388"/>
    </location>
</feature>
<dbReference type="KEGG" id="hch:HCH_04499"/>
<organism evidence="4 5">
    <name type="scientific">Hahella chejuensis (strain KCTC 2396)</name>
    <dbReference type="NCBI Taxonomy" id="349521"/>
    <lineage>
        <taxon>Bacteria</taxon>
        <taxon>Pseudomonadati</taxon>
        <taxon>Pseudomonadota</taxon>
        <taxon>Gammaproteobacteria</taxon>
        <taxon>Oceanospirillales</taxon>
        <taxon>Hahellaceae</taxon>
        <taxon>Hahella</taxon>
    </lineage>
</organism>
<sequence length="557" mass="62637">MELHTHIPTPLQRLYHWEKSRPGDVFMTQPMGNNLSVDYTFQRTAQEARRMAAYLRSLGLPEDAKVAILSKNCAHWIMSDLAIWMAGYVSVPLYPTLSAESVRQILEHSEAKVLFVGKLDDWDSMKAGVPEDVHCISYPLSPPNDFPTWEDIVANTHPLEESPARKHEELATIVYTSGSTGMPKGVMLSFNNLAFAADGVVNFLDVGSHERMLSYLPLSHVFERFVVEMGALYTGFHVFFAESLDTFVRDLKAAKPTLFLAVPRIWTKFQAGVLSKMPEEKLNLLLKIPGVSHLIRKKVLKGLGLEHVRFAGSGSAPLSQDILSWYRRLGLELLEGYGMSENFAYSHMTKPGRTKVGYVGEALPGVDVRLGDDGEVLVKSPATMMGYYKEPDKTAEALTEDGFLRTGDLGQVDDLGRLKLTGRKKELFKTSKGKYVAPAPLENRIISHPQIEMVCVAGSDYPQPHCLVMLSDDAYPKRTNPDFRQSLEKSLQNLLQDINASVDPHERLQFLAVVSEQWTIENNFLTPTMKLKRNVIEEAYKPHLEQWYSAKAPVIWQ</sequence>
<accession>Q2SDS3</accession>
<proteinExistence type="predicted"/>
<dbReference type="PROSITE" id="PS00455">
    <property type="entry name" value="AMP_BINDING"/>
    <property type="match status" value="1"/>
</dbReference>
<dbReference type="GO" id="GO:0016020">
    <property type="term" value="C:membrane"/>
    <property type="evidence" value="ECO:0007669"/>
    <property type="project" value="TreeGrafter"/>
</dbReference>
<dbReference type="GO" id="GO:0005524">
    <property type="term" value="F:ATP binding"/>
    <property type="evidence" value="ECO:0007669"/>
    <property type="project" value="UniProtKB-KW"/>
</dbReference>
<evidence type="ECO:0000313" key="4">
    <source>
        <dbReference type="EMBL" id="ABC31201.1"/>
    </source>
</evidence>
<dbReference type="PANTHER" id="PTHR43272">
    <property type="entry name" value="LONG-CHAIN-FATTY-ACID--COA LIGASE"/>
    <property type="match status" value="1"/>
</dbReference>
<evidence type="ECO:0000313" key="5">
    <source>
        <dbReference type="Proteomes" id="UP000000238"/>
    </source>
</evidence>
<dbReference type="Pfam" id="PF23562">
    <property type="entry name" value="AMP-binding_C_3"/>
    <property type="match status" value="1"/>
</dbReference>
<dbReference type="AlphaFoldDB" id="Q2SDS3"/>
<dbReference type="HOGENOM" id="CLU_000022_45_5_6"/>
<dbReference type="OrthoDB" id="9803968at2"/>
<dbReference type="Pfam" id="PF00501">
    <property type="entry name" value="AMP-binding"/>
    <property type="match status" value="1"/>
</dbReference>